<evidence type="ECO:0008006" key="2">
    <source>
        <dbReference type="Google" id="ProtNLM"/>
    </source>
</evidence>
<protein>
    <recommendedName>
        <fullName evidence="2">Radical SAM core domain-containing protein</fullName>
    </recommendedName>
</protein>
<sequence>MKDDDIDGVVDHLLALTPNGKWTLDNGQDIHLIFTGGEPLLGWQRAYVDLLEHPKMKDLKNVTFETNTTQTLRPEFREYLESQGRLRIT</sequence>
<dbReference type="EMBL" id="UINC01086700">
    <property type="protein sequence ID" value="SVC35392.1"/>
    <property type="molecule type" value="Genomic_DNA"/>
</dbReference>
<dbReference type="Gene3D" id="3.20.20.70">
    <property type="entry name" value="Aldolase class I"/>
    <property type="match status" value="1"/>
</dbReference>
<organism evidence="1">
    <name type="scientific">marine metagenome</name>
    <dbReference type="NCBI Taxonomy" id="408172"/>
    <lineage>
        <taxon>unclassified sequences</taxon>
        <taxon>metagenomes</taxon>
        <taxon>ecological metagenomes</taxon>
    </lineage>
</organism>
<name>A0A382LJZ4_9ZZZZ</name>
<reference evidence="1" key="1">
    <citation type="submission" date="2018-05" db="EMBL/GenBank/DDBJ databases">
        <authorList>
            <person name="Lanie J.A."/>
            <person name="Ng W.-L."/>
            <person name="Kazmierczak K.M."/>
            <person name="Andrzejewski T.M."/>
            <person name="Davidsen T.M."/>
            <person name="Wayne K.J."/>
            <person name="Tettelin H."/>
            <person name="Glass J.I."/>
            <person name="Rusch D."/>
            <person name="Podicherti R."/>
            <person name="Tsui H.-C.T."/>
            <person name="Winkler M.E."/>
        </authorList>
    </citation>
    <scope>NUCLEOTIDE SEQUENCE</scope>
</reference>
<feature type="non-terminal residue" evidence="1">
    <location>
        <position position="89"/>
    </location>
</feature>
<evidence type="ECO:0000313" key="1">
    <source>
        <dbReference type="EMBL" id="SVC35392.1"/>
    </source>
</evidence>
<dbReference type="AlphaFoldDB" id="A0A382LJZ4"/>
<proteinExistence type="predicted"/>
<accession>A0A382LJZ4</accession>
<gene>
    <name evidence="1" type="ORF">METZ01_LOCUS288246</name>
</gene>
<dbReference type="InterPro" id="IPR013785">
    <property type="entry name" value="Aldolase_TIM"/>
</dbReference>